<feature type="compositionally biased region" description="Polar residues" evidence="1">
    <location>
        <begin position="17"/>
        <end position="33"/>
    </location>
</feature>
<feature type="region of interest" description="Disordered" evidence="1">
    <location>
        <begin position="622"/>
        <end position="651"/>
    </location>
</feature>
<feature type="region of interest" description="Disordered" evidence="1">
    <location>
        <begin position="148"/>
        <end position="193"/>
    </location>
</feature>
<feature type="compositionally biased region" description="Pro residues" evidence="1">
    <location>
        <begin position="221"/>
        <end position="230"/>
    </location>
</feature>
<dbReference type="EMBL" id="ML179054">
    <property type="protein sequence ID" value="THV04598.1"/>
    <property type="molecule type" value="Genomic_DNA"/>
</dbReference>
<feature type="compositionally biased region" description="Polar residues" evidence="1">
    <location>
        <begin position="367"/>
        <end position="387"/>
    </location>
</feature>
<evidence type="ECO:0000256" key="1">
    <source>
        <dbReference type="SAM" id="MobiDB-lite"/>
    </source>
</evidence>
<feature type="compositionally biased region" description="Low complexity" evidence="1">
    <location>
        <begin position="622"/>
        <end position="636"/>
    </location>
</feature>
<protein>
    <submittedName>
        <fullName evidence="2">Uncharacterized protein</fullName>
    </submittedName>
</protein>
<feature type="compositionally biased region" description="Acidic residues" evidence="1">
    <location>
        <begin position="641"/>
        <end position="651"/>
    </location>
</feature>
<feature type="compositionally biased region" description="Low complexity" evidence="1">
    <location>
        <begin position="302"/>
        <end position="329"/>
    </location>
</feature>
<feature type="region of interest" description="Disordered" evidence="1">
    <location>
        <begin position="217"/>
        <end position="249"/>
    </location>
</feature>
<proteinExistence type="predicted"/>
<feature type="region of interest" description="Disordered" evidence="1">
    <location>
        <begin position="1"/>
        <end position="44"/>
    </location>
</feature>
<reference evidence="2 3" key="1">
    <citation type="journal article" date="2019" name="Nat. Ecol. Evol.">
        <title>Megaphylogeny resolves global patterns of mushroom evolution.</title>
        <authorList>
            <person name="Varga T."/>
            <person name="Krizsan K."/>
            <person name="Foldi C."/>
            <person name="Dima B."/>
            <person name="Sanchez-Garcia M."/>
            <person name="Sanchez-Ramirez S."/>
            <person name="Szollosi G.J."/>
            <person name="Szarkandi J.G."/>
            <person name="Papp V."/>
            <person name="Albert L."/>
            <person name="Andreopoulos W."/>
            <person name="Angelini C."/>
            <person name="Antonin V."/>
            <person name="Barry K.W."/>
            <person name="Bougher N.L."/>
            <person name="Buchanan P."/>
            <person name="Buyck B."/>
            <person name="Bense V."/>
            <person name="Catcheside P."/>
            <person name="Chovatia M."/>
            <person name="Cooper J."/>
            <person name="Damon W."/>
            <person name="Desjardin D."/>
            <person name="Finy P."/>
            <person name="Geml J."/>
            <person name="Haridas S."/>
            <person name="Hughes K."/>
            <person name="Justo A."/>
            <person name="Karasinski D."/>
            <person name="Kautmanova I."/>
            <person name="Kiss B."/>
            <person name="Kocsube S."/>
            <person name="Kotiranta H."/>
            <person name="LaButti K.M."/>
            <person name="Lechner B.E."/>
            <person name="Liimatainen K."/>
            <person name="Lipzen A."/>
            <person name="Lukacs Z."/>
            <person name="Mihaltcheva S."/>
            <person name="Morgado L.N."/>
            <person name="Niskanen T."/>
            <person name="Noordeloos M.E."/>
            <person name="Ohm R.A."/>
            <person name="Ortiz-Santana B."/>
            <person name="Ovrebo C."/>
            <person name="Racz N."/>
            <person name="Riley R."/>
            <person name="Savchenko A."/>
            <person name="Shiryaev A."/>
            <person name="Soop K."/>
            <person name="Spirin V."/>
            <person name="Szebenyi C."/>
            <person name="Tomsovsky M."/>
            <person name="Tulloss R.E."/>
            <person name="Uehling J."/>
            <person name="Grigoriev I.V."/>
            <person name="Vagvolgyi C."/>
            <person name="Papp T."/>
            <person name="Martin F.M."/>
            <person name="Miettinen O."/>
            <person name="Hibbett D.S."/>
            <person name="Nagy L.G."/>
        </authorList>
    </citation>
    <scope>NUCLEOTIDE SEQUENCE [LARGE SCALE GENOMIC DNA]</scope>
    <source>
        <strain evidence="2 3">CBS 962.96</strain>
    </source>
</reference>
<accession>A0A4S8MNR3</accession>
<evidence type="ECO:0000313" key="2">
    <source>
        <dbReference type="EMBL" id="THV04598.1"/>
    </source>
</evidence>
<feature type="compositionally biased region" description="Polar residues" evidence="1">
    <location>
        <begin position="270"/>
        <end position="297"/>
    </location>
</feature>
<gene>
    <name evidence="2" type="ORF">K435DRAFT_961811</name>
</gene>
<feature type="compositionally biased region" description="Low complexity" evidence="1">
    <location>
        <begin position="453"/>
        <end position="465"/>
    </location>
</feature>
<dbReference type="AlphaFoldDB" id="A0A4S8MNR3"/>
<feature type="compositionally biased region" description="Basic and acidic residues" evidence="1">
    <location>
        <begin position="417"/>
        <end position="439"/>
    </location>
</feature>
<name>A0A4S8MNR3_DENBC</name>
<dbReference type="Proteomes" id="UP000297245">
    <property type="component" value="Unassembled WGS sequence"/>
</dbReference>
<feature type="compositionally biased region" description="Polar residues" evidence="1">
    <location>
        <begin position="231"/>
        <end position="241"/>
    </location>
</feature>
<feature type="region of interest" description="Disordered" evidence="1">
    <location>
        <begin position="270"/>
        <end position="336"/>
    </location>
</feature>
<organism evidence="2 3">
    <name type="scientific">Dendrothele bispora (strain CBS 962.96)</name>
    <dbReference type="NCBI Taxonomy" id="1314807"/>
    <lineage>
        <taxon>Eukaryota</taxon>
        <taxon>Fungi</taxon>
        <taxon>Dikarya</taxon>
        <taxon>Basidiomycota</taxon>
        <taxon>Agaricomycotina</taxon>
        <taxon>Agaricomycetes</taxon>
        <taxon>Agaricomycetidae</taxon>
        <taxon>Agaricales</taxon>
        <taxon>Agaricales incertae sedis</taxon>
        <taxon>Dendrothele</taxon>
    </lineage>
</organism>
<sequence length="694" mass="75982">MPNMSNIFAPGAGPVHPTSSAISNDIRMSSSATQPPPQVVPSTNRGYPILPSPTSTLPNSELASLLADANSQIQVLRSALNDALTSSNFQSSQAAKFKIAQLEKHVHDAEIRCGQEIAHRLALTDQYNGLCQYLDHVEGTSGGARARMDGFFVSGPGPGNSAQSSRTRPRSDSMDAHSLPPPKRSRVENPSSYYQHPIDPAYFETVNRAHLPHQMCIPPYATHPPPPLPPSGNQNHSSSRPFPSHASASHMVPFPQHIVRHHQPVTYPQQMQTTSSNNNGPVISLQSNHSTHSQNQFHHLNHSSQPHQPSSDSRSRSSSHILNRSRSLSQSGKAPEPMLVQATRIGGGKDCPPTQEVPASAAAYRSHSLQPNPTISSSLPVPRSRSNIPEPARPVVVGSEHPSGPAPAPTLSSSSSSHRDPKDQERDPTSEEGRDHNDTQRPNQHRPRPSPTNPLLNPDLPTQPQVKVEDDQIVFKFIGHRYKYKYPHNASDQRICLQCKKIGSINKDGICTEAWGPGPMGPGTFCRCCREKVLREEEKKNKQNEALAAALQQARRRRRRRQQQQLTLPMQGLSRQNSNRDVGLASAEAGGSKGHSTPLKKVHWHLPPSPFTSPLFLSWSSGSRYSSSEGSPTRSSRNMDVDADDELDDDDFDDELMNMVKMSPRVHAGVVFEDGDVEADLLEAVEAAEANCKQ</sequence>
<evidence type="ECO:0000313" key="3">
    <source>
        <dbReference type="Proteomes" id="UP000297245"/>
    </source>
</evidence>
<feature type="region of interest" description="Disordered" evidence="1">
    <location>
        <begin position="365"/>
        <end position="467"/>
    </location>
</feature>
<keyword evidence="3" id="KW-1185">Reference proteome</keyword>
<feature type="region of interest" description="Disordered" evidence="1">
    <location>
        <begin position="539"/>
        <end position="601"/>
    </location>
</feature>